<feature type="domain" description="DUF1468" evidence="2">
    <location>
        <begin position="11"/>
        <end position="144"/>
    </location>
</feature>
<feature type="transmembrane region" description="Helical" evidence="1">
    <location>
        <begin position="80"/>
        <end position="110"/>
    </location>
</feature>
<evidence type="ECO:0000256" key="1">
    <source>
        <dbReference type="SAM" id="Phobius"/>
    </source>
</evidence>
<feature type="transmembrane region" description="Helical" evidence="1">
    <location>
        <begin position="49"/>
        <end position="68"/>
    </location>
</feature>
<dbReference type="InterPro" id="IPR009936">
    <property type="entry name" value="DUF1468"/>
</dbReference>
<dbReference type="AlphaFoldDB" id="A0A919CR49"/>
<dbReference type="EMBL" id="BMZS01000005">
    <property type="protein sequence ID" value="GHD51847.1"/>
    <property type="molecule type" value="Genomic_DNA"/>
</dbReference>
<accession>A0A919CR49</accession>
<name>A0A919CR49_9PROT</name>
<reference evidence="3" key="2">
    <citation type="submission" date="2020-09" db="EMBL/GenBank/DDBJ databases">
        <authorList>
            <person name="Sun Q."/>
            <person name="Kim S."/>
        </authorList>
    </citation>
    <scope>NUCLEOTIDE SEQUENCE</scope>
    <source>
        <strain evidence="3">KCTC 42651</strain>
    </source>
</reference>
<reference evidence="3" key="1">
    <citation type="journal article" date="2014" name="Int. J. Syst. Evol. Microbiol.">
        <title>Complete genome sequence of Corynebacterium casei LMG S-19264T (=DSM 44701T), isolated from a smear-ripened cheese.</title>
        <authorList>
            <consortium name="US DOE Joint Genome Institute (JGI-PGF)"/>
            <person name="Walter F."/>
            <person name="Albersmeier A."/>
            <person name="Kalinowski J."/>
            <person name="Ruckert C."/>
        </authorList>
    </citation>
    <scope>NUCLEOTIDE SEQUENCE</scope>
    <source>
        <strain evidence="3">KCTC 42651</strain>
    </source>
</reference>
<evidence type="ECO:0000313" key="4">
    <source>
        <dbReference type="Proteomes" id="UP000630353"/>
    </source>
</evidence>
<dbReference type="Proteomes" id="UP000630353">
    <property type="component" value="Unassembled WGS sequence"/>
</dbReference>
<comment type="caution">
    <text evidence="3">The sequence shown here is derived from an EMBL/GenBank/DDBJ whole genome shotgun (WGS) entry which is preliminary data.</text>
</comment>
<keyword evidence="1" id="KW-0472">Membrane</keyword>
<sequence>MPAARLPRDLIVALAILAFCVVAYAVTLGFAKAPAAVAQNVQPATFPRLVIGVIAVLSAGLAAMSFRIDSARKGPIRPMVWVTAAMMVAFVIAFDTLGFIAAMVLFAAGMPVLWGERRWRRLVPFAVLFPAAIYVVFVLGLGVHFDAGLLGIN</sequence>
<gene>
    <name evidence="3" type="ORF">GCM10017083_26730</name>
</gene>
<keyword evidence="1" id="KW-1133">Transmembrane helix</keyword>
<feature type="transmembrane region" description="Helical" evidence="1">
    <location>
        <begin position="122"/>
        <end position="143"/>
    </location>
</feature>
<organism evidence="3 4">
    <name type="scientific">Thalassobaculum fulvum</name>
    <dbReference type="NCBI Taxonomy" id="1633335"/>
    <lineage>
        <taxon>Bacteria</taxon>
        <taxon>Pseudomonadati</taxon>
        <taxon>Pseudomonadota</taxon>
        <taxon>Alphaproteobacteria</taxon>
        <taxon>Rhodospirillales</taxon>
        <taxon>Thalassobaculaceae</taxon>
        <taxon>Thalassobaculum</taxon>
    </lineage>
</organism>
<dbReference type="RefSeq" id="WP_189990325.1">
    <property type="nucleotide sequence ID" value="NZ_BMZS01000005.1"/>
</dbReference>
<dbReference type="Pfam" id="PF07331">
    <property type="entry name" value="TctB"/>
    <property type="match status" value="1"/>
</dbReference>
<protein>
    <recommendedName>
        <fullName evidence="2">DUF1468 domain-containing protein</fullName>
    </recommendedName>
</protein>
<keyword evidence="4" id="KW-1185">Reference proteome</keyword>
<keyword evidence="1" id="KW-0812">Transmembrane</keyword>
<evidence type="ECO:0000259" key="2">
    <source>
        <dbReference type="Pfam" id="PF07331"/>
    </source>
</evidence>
<evidence type="ECO:0000313" key="3">
    <source>
        <dbReference type="EMBL" id="GHD51847.1"/>
    </source>
</evidence>
<proteinExistence type="predicted"/>